<dbReference type="PROSITE" id="PS00476">
    <property type="entry name" value="FATTY_ACID_DESATUR_1"/>
    <property type="match status" value="1"/>
</dbReference>
<feature type="transmembrane region" description="Helical" evidence="14">
    <location>
        <begin position="46"/>
        <end position="66"/>
    </location>
</feature>
<gene>
    <name evidence="16" type="ORF">RDWZM_007883</name>
</gene>
<evidence type="ECO:0000256" key="1">
    <source>
        <dbReference type="ARBA" id="ARBA00004141"/>
    </source>
</evidence>
<comment type="subcellular location">
    <subcellularLocation>
        <location evidence="1">Membrane</location>
        <topology evidence="1">Multi-pass membrane protein</topology>
    </subcellularLocation>
</comment>
<evidence type="ECO:0000256" key="7">
    <source>
        <dbReference type="ARBA" id="ARBA00022989"/>
    </source>
</evidence>
<dbReference type="PANTHER" id="PTHR11351">
    <property type="entry name" value="ACYL-COA DESATURASE"/>
    <property type="match status" value="1"/>
</dbReference>
<evidence type="ECO:0000256" key="12">
    <source>
        <dbReference type="ARBA" id="ARBA00023160"/>
    </source>
</evidence>
<name>A0A9Q0RJI8_BLOTA</name>
<evidence type="ECO:0000256" key="8">
    <source>
        <dbReference type="ARBA" id="ARBA00023002"/>
    </source>
</evidence>
<comment type="domain">
    <text evidence="13">The histidine box domains are involved in binding the catalytic metal ions.</text>
</comment>
<dbReference type="EMBL" id="JAPWDV010000003">
    <property type="protein sequence ID" value="KAJ6216726.1"/>
    <property type="molecule type" value="Genomic_DNA"/>
</dbReference>
<evidence type="ECO:0000256" key="9">
    <source>
        <dbReference type="ARBA" id="ARBA00023004"/>
    </source>
</evidence>
<evidence type="ECO:0000256" key="10">
    <source>
        <dbReference type="ARBA" id="ARBA00023098"/>
    </source>
</evidence>
<evidence type="ECO:0000256" key="13">
    <source>
        <dbReference type="RuleBase" id="RU000581"/>
    </source>
</evidence>
<evidence type="ECO:0000256" key="2">
    <source>
        <dbReference type="ARBA" id="ARBA00009295"/>
    </source>
</evidence>
<comment type="similarity">
    <text evidence="2 13">Belongs to the fatty acid desaturase type 1 family.</text>
</comment>
<dbReference type="PRINTS" id="PR00075">
    <property type="entry name" value="FACDDSATRASE"/>
</dbReference>
<keyword evidence="6" id="KW-0276">Fatty acid metabolism</keyword>
<evidence type="ECO:0000259" key="15">
    <source>
        <dbReference type="Pfam" id="PF00487"/>
    </source>
</evidence>
<dbReference type="Proteomes" id="UP001142055">
    <property type="component" value="Chromosome 3"/>
</dbReference>
<dbReference type="InterPro" id="IPR001522">
    <property type="entry name" value="FADS-1_CS"/>
</dbReference>
<dbReference type="GO" id="GO:0005506">
    <property type="term" value="F:iron ion binding"/>
    <property type="evidence" value="ECO:0007669"/>
    <property type="project" value="TreeGrafter"/>
</dbReference>
<feature type="transmembrane region" description="Helical" evidence="14">
    <location>
        <begin position="78"/>
        <end position="99"/>
    </location>
</feature>
<keyword evidence="11 14" id="KW-0472">Membrane</keyword>
<protein>
    <recommendedName>
        <fullName evidence="15">Fatty acid desaturase domain-containing protein</fullName>
    </recommendedName>
</protein>
<keyword evidence="4 13" id="KW-0812">Transmembrane</keyword>
<evidence type="ECO:0000256" key="4">
    <source>
        <dbReference type="ARBA" id="ARBA00022692"/>
    </source>
</evidence>
<dbReference type="GO" id="GO:0004768">
    <property type="term" value="F:stearoyl-CoA 9-desaturase activity"/>
    <property type="evidence" value="ECO:0007669"/>
    <property type="project" value="TreeGrafter"/>
</dbReference>
<evidence type="ECO:0000256" key="11">
    <source>
        <dbReference type="ARBA" id="ARBA00023136"/>
    </source>
</evidence>
<dbReference type="CDD" id="cd03505">
    <property type="entry name" value="Delta9-FADS-like"/>
    <property type="match status" value="1"/>
</dbReference>
<keyword evidence="9" id="KW-0408">Iron</keyword>
<comment type="caution">
    <text evidence="16">The sequence shown here is derived from an EMBL/GenBank/DDBJ whole genome shotgun (WGS) entry which is preliminary data.</text>
</comment>
<accession>A0A9Q0RJI8</accession>
<comment type="cofactor">
    <cofactor evidence="13">
        <name>Fe(2+)</name>
        <dbReference type="ChEBI" id="CHEBI:29033"/>
    </cofactor>
</comment>
<dbReference type="Pfam" id="PF00487">
    <property type="entry name" value="FA_desaturase"/>
    <property type="match status" value="1"/>
</dbReference>
<evidence type="ECO:0000313" key="16">
    <source>
        <dbReference type="EMBL" id="KAJ6216726.1"/>
    </source>
</evidence>
<keyword evidence="3 13" id="KW-0444">Lipid biosynthesis</keyword>
<keyword evidence="7 14" id="KW-1133">Transmembrane helix</keyword>
<dbReference type="OMA" id="NESWWIA"/>
<dbReference type="PANTHER" id="PTHR11351:SF31">
    <property type="entry name" value="DESATURASE 1, ISOFORM A-RELATED"/>
    <property type="match status" value="1"/>
</dbReference>
<feature type="transmembrane region" description="Helical" evidence="14">
    <location>
        <begin position="193"/>
        <end position="212"/>
    </location>
</feature>
<evidence type="ECO:0000313" key="17">
    <source>
        <dbReference type="Proteomes" id="UP001142055"/>
    </source>
</evidence>
<evidence type="ECO:0000256" key="3">
    <source>
        <dbReference type="ARBA" id="ARBA00022516"/>
    </source>
</evidence>
<feature type="domain" description="Fatty acid desaturase" evidence="15">
    <location>
        <begin position="74"/>
        <end position="280"/>
    </location>
</feature>
<keyword evidence="17" id="KW-1185">Reference proteome</keyword>
<feature type="transmembrane region" description="Helical" evidence="14">
    <location>
        <begin position="218"/>
        <end position="239"/>
    </location>
</feature>
<proteinExistence type="inferred from homology"/>
<feature type="transmembrane region" description="Helical" evidence="14">
    <location>
        <begin position="352"/>
        <end position="373"/>
    </location>
</feature>
<organism evidence="16 17">
    <name type="scientific">Blomia tropicalis</name>
    <name type="common">Mite</name>
    <dbReference type="NCBI Taxonomy" id="40697"/>
    <lineage>
        <taxon>Eukaryota</taxon>
        <taxon>Metazoa</taxon>
        <taxon>Ecdysozoa</taxon>
        <taxon>Arthropoda</taxon>
        <taxon>Chelicerata</taxon>
        <taxon>Arachnida</taxon>
        <taxon>Acari</taxon>
        <taxon>Acariformes</taxon>
        <taxon>Sarcoptiformes</taxon>
        <taxon>Astigmata</taxon>
        <taxon>Glycyphagoidea</taxon>
        <taxon>Echimyopodidae</taxon>
        <taxon>Blomia</taxon>
    </lineage>
</organism>
<keyword evidence="12 13" id="KW-0275">Fatty acid biosynthesis</keyword>
<reference evidence="16" key="1">
    <citation type="submission" date="2022-12" db="EMBL/GenBank/DDBJ databases">
        <title>Genome assemblies of Blomia tropicalis.</title>
        <authorList>
            <person name="Cui Y."/>
        </authorList>
    </citation>
    <scope>NUCLEOTIDE SEQUENCE</scope>
    <source>
        <tissue evidence="16">Adult mites</tissue>
    </source>
</reference>
<dbReference type="InterPro" id="IPR015876">
    <property type="entry name" value="Acyl-CoA_DS"/>
</dbReference>
<dbReference type="GO" id="GO:0006636">
    <property type="term" value="P:unsaturated fatty acid biosynthetic process"/>
    <property type="evidence" value="ECO:0007669"/>
    <property type="project" value="TreeGrafter"/>
</dbReference>
<keyword evidence="8 13" id="KW-0560">Oxidoreductase</keyword>
<dbReference type="GO" id="GO:0005789">
    <property type="term" value="C:endoplasmic reticulum membrane"/>
    <property type="evidence" value="ECO:0007669"/>
    <property type="project" value="TreeGrafter"/>
</dbReference>
<keyword evidence="5" id="KW-0479">Metal-binding</keyword>
<dbReference type="AlphaFoldDB" id="A0A9Q0RJI8"/>
<evidence type="ECO:0000256" key="6">
    <source>
        <dbReference type="ARBA" id="ARBA00022832"/>
    </source>
</evidence>
<keyword evidence="10" id="KW-0443">Lipid metabolism</keyword>
<evidence type="ECO:0000256" key="14">
    <source>
        <dbReference type="SAM" id="Phobius"/>
    </source>
</evidence>
<evidence type="ECO:0000256" key="5">
    <source>
        <dbReference type="ARBA" id="ARBA00022723"/>
    </source>
</evidence>
<dbReference type="InterPro" id="IPR005804">
    <property type="entry name" value="FA_desaturase_dom"/>
</dbReference>
<sequence length="387" mass="45613">MTVESRRLRKSKIVSPPKTIINDEDQALVKDENFITTKHEEYKSQIVWRNVFTMSLLHILGTYGWIAALQYGKWQSFFWLYFIGHIGGLGVQCGAHRLWTHRAYKAHWTFRVLLMIMHTIALQDDLYHWVRDHRIHHKYSETDADPHNSRRGFFFAHVGWLMVRKHPLVKVKGAQQDLSDLWNDPVVRFQRRFYIPLVLLFWGCMPVLVMVYGWNESWWIAIFGNFFRYVVSLHQAWFVNSSAHLSGHQFYDRSLQPRENYFVTYLAMGEGYHNYHHAFPWDYSASEHGWKDCFNLGTAFIDAGGALGLVWDRKVVDRKIIESRIERTGDRSIIPSSMSPKNRKPLNPILEYVYGILVTSWMLWGSLLLRAIFYKGDYNSSIVVAQM</sequence>